<dbReference type="EMBL" id="FJOG01000053">
    <property type="protein sequence ID" value="CZR68270.1"/>
    <property type="molecule type" value="Genomic_DNA"/>
</dbReference>
<protein>
    <recommendedName>
        <fullName evidence="4">Rhomboid family membrane protein</fullName>
    </recommendedName>
</protein>
<keyword evidence="1" id="KW-1133">Transmembrane helix</keyword>
<evidence type="ECO:0000313" key="2">
    <source>
        <dbReference type="EMBL" id="CZR68270.1"/>
    </source>
</evidence>
<evidence type="ECO:0000256" key="1">
    <source>
        <dbReference type="SAM" id="Phobius"/>
    </source>
</evidence>
<reference evidence="2 3" key="1">
    <citation type="submission" date="2016-03" db="EMBL/GenBank/DDBJ databases">
        <authorList>
            <person name="Ploux O."/>
        </authorList>
    </citation>
    <scope>NUCLEOTIDE SEQUENCE [LARGE SCALE GENOMIC DNA]</scope>
    <source>
        <strain evidence="2 3">UAMH 11012</strain>
    </source>
</reference>
<accession>A0A1L7XTA2</accession>
<dbReference type="OrthoDB" id="5411041at2759"/>
<name>A0A1L7XTA2_9HELO</name>
<evidence type="ECO:0000313" key="3">
    <source>
        <dbReference type="Proteomes" id="UP000184330"/>
    </source>
</evidence>
<keyword evidence="1" id="KW-0812">Transmembrane</keyword>
<organism evidence="2 3">
    <name type="scientific">Phialocephala subalpina</name>
    <dbReference type="NCBI Taxonomy" id="576137"/>
    <lineage>
        <taxon>Eukaryota</taxon>
        <taxon>Fungi</taxon>
        <taxon>Dikarya</taxon>
        <taxon>Ascomycota</taxon>
        <taxon>Pezizomycotina</taxon>
        <taxon>Leotiomycetes</taxon>
        <taxon>Helotiales</taxon>
        <taxon>Mollisiaceae</taxon>
        <taxon>Phialocephala</taxon>
        <taxon>Phialocephala fortinii species complex</taxon>
    </lineage>
</organism>
<evidence type="ECO:0008006" key="4">
    <source>
        <dbReference type="Google" id="ProtNLM"/>
    </source>
</evidence>
<gene>
    <name evidence="2" type="ORF">PAC_18169</name>
</gene>
<keyword evidence="3" id="KW-1185">Reference proteome</keyword>
<dbReference type="Proteomes" id="UP000184330">
    <property type="component" value="Unassembled WGS sequence"/>
</dbReference>
<sequence length="222" mass="25502">MATTTPQKPPSTSNPAPSRDDILRWVSYGALFVCPIIILIPPRKLDIYTLALLGGTFYGGNQVSRELTGISMLQRIQNRANTFADSGLPPKALEMQKRLKEEKEWRDQQMKGGFGRSLGREEVKSGEPGGVLAEVERKREQEEKERVERGLLEKLWMGEEGEDWKVKRDQREKEALDEGRGYGGLIMDQIWEVWNWGKDKNEEVKEIDEKVVAEKKTEEKKR</sequence>
<dbReference type="AlphaFoldDB" id="A0A1L7XTA2"/>
<proteinExistence type="predicted"/>
<keyword evidence="1" id="KW-0472">Membrane</keyword>
<feature type="transmembrane region" description="Helical" evidence="1">
    <location>
        <begin position="22"/>
        <end position="40"/>
    </location>
</feature>